<evidence type="ECO:0000256" key="2">
    <source>
        <dbReference type="ARBA" id="ARBA00004141"/>
    </source>
</evidence>
<evidence type="ECO:0000256" key="3">
    <source>
        <dbReference type="ARBA" id="ARBA00007931"/>
    </source>
</evidence>
<keyword evidence="9" id="KW-0378">Hydrolase</keyword>
<dbReference type="Proteomes" id="UP000830326">
    <property type="component" value="Chromosome"/>
</dbReference>
<evidence type="ECO:0000256" key="6">
    <source>
        <dbReference type="ARBA" id="ARBA00023136"/>
    </source>
</evidence>
<name>A0ABY4HC51_9BACI</name>
<evidence type="ECO:0000256" key="4">
    <source>
        <dbReference type="ARBA" id="ARBA00022692"/>
    </source>
</evidence>
<comment type="similarity">
    <text evidence="3">Belongs to the peptidase M50B family.</text>
</comment>
<keyword evidence="6 7" id="KW-0472">Membrane</keyword>
<proteinExistence type="inferred from homology"/>
<evidence type="ECO:0000256" key="7">
    <source>
        <dbReference type="SAM" id="Phobius"/>
    </source>
</evidence>
<keyword evidence="10" id="KW-1185">Reference proteome</keyword>
<dbReference type="EMBL" id="CP095075">
    <property type="protein sequence ID" value="UOR12411.1"/>
    <property type="molecule type" value="Genomic_DNA"/>
</dbReference>
<keyword evidence="9" id="KW-0645">Protease</keyword>
<keyword evidence="5 7" id="KW-1133">Transmembrane helix</keyword>
<evidence type="ECO:0000256" key="1">
    <source>
        <dbReference type="ARBA" id="ARBA00001947"/>
    </source>
</evidence>
<sequence>MLELLSCLLFVVAPLGLFIHELGHAAVGLWNGAERSHLSLGVGPLLCKCKIKRLTVHLHYIFIIGGHSLNEKEADFTSKQQAMISLGGPLSNAVCAAVLYMSDLPQQSHVLQLLYFFNLYLALVNMIPFRLKGRESDGCRFLKGLTKTMG</sequence>
<evidence type="ECO:0000259" key="8">
    <source>
        <dbReference type="Pfam" id="PF02163"/>
    </source>
</evidence>
<comment type="subcellular location">
    <subcellularLocation>
        <location evidence="2">Membrane</location>
        <topology evidence="2">Multi-pass membrane protein</topology>
    </subcellularLocation>
</comment>
<evidence type="ECO:0000313" key="10">
    <source>
        <dbReference type="Proteomes" id="UP000830326"/>
    </source>
</evidence>
<feature type="domain" description="Peptidase M50" evidence="8">
    <location>
        <begin position="16"/>
        <end position="101"/>
    </location>
</feature>
<dbReference type="InterPro" id="IPR008915">
    <property type="entry name" value="Peptidase_M50"/>
</dbReference>
<dbReference type="RefSeq" id="WP_245033212.1">
    <property type="nucleotide sequence ID" value="NZ_CP095075.1"/>
</dbReference>
<dbReference type="GO" id="GO:0008233">
    <property type="term" value="F:peptidase activity"/>
    <property type="evidence" value="ECO:0007669"/>
    <property type="project" value="UniProtKB-KW"/>
</dbReference>
<dbReference type="GO" id="GO:0006508">
    <property type="term" value="P:proteolysis"/>
    <property type="evidence" value="ECO:0007669"/>
    <property type="project" value="UniProtKB-KW"/>
</dbReference>
<protein>
    <submittedName>
        <fullName evidence="9">Site-2 protease family protein</fullName>
    </submittedName>
</protein>
<comment type="cofactor">
    <cofactor evidence="1">
        <name>Zn(2+)</name>
        <dbReference type="ChEBI" id="CHEBI:29105"/>
    </cofactor>
</comment>
<evidence type="ECO:0000256" key="5">
    <source>
        <dbReference type="ARBA" id="ARBA00022989"/>
    </source>
</evidence>
<organism evidence="9 10">
    <name type="scientific">Halobacillus amylolyticus</name>
    <dbReference type="NCBI Taxonomy" id="2932259"/>
    <lineage>
        <taxon>Bacteria</taxon>
        <taxon>Bacillati</taxon>
        <taxon>Bacillota</taxon>
        <taxon>Bacilli</taxon>
        <taxon>Bacillales</taxon>
        <taxon>Bacillaceae</taxon>
        <taxon>Halobacillus</taxon>
    </lineage>
</organism>
<dbReference type="Pfam" id="PF02163">
    <property type="entry name" value="Peptidase_M50"/>
    <property type="match status" value="1"/>
</dbReference>
<gene>
    <name evidence="9" type="ORF">MUO15_02500</name>
</gene>
<accession>A0ABY4HC51</accession>
<reference evidence="9" key="1">
    <citation type="submission" date="2022-04" db="EMBL/GenBank/DDBJ databases">
        <title>Halobacillus sp. isolated from saltern.</title>
        <authorList>
            <person name="Won M."/>
            <person name="Lee C.-M."/>
            <person name="Woen H.-Y."/>
            <person name="Kwon S.-W."/>
        </authorList>
    </citation>
    <scope>NUCLEOTIDE SEQUENCE</scope>
    <source>
        <strain evidence="9">SSHM10-5</strain>
    </source>
</reference>
<feature type="transmembrane region" description="Helical" evidence="7">
    <location>
        <begin position="109"/>
        <end position="127"/>
    </location>
</feature>
<keyword evidence="4 7" id="KW-0812">Transmembrane</keyword>
<evidence type="ECO:0000313" key="9">
    <source>
        <dbReference type="EMBL" id="UOR12411.1"/>
    </source>
</evidence>